<keyword evidence="4" id="KW-1185">Reference proteome</keyword>
<organism evidence="3 4">
    <name type="scientific">Kipferlia bialata</name>
    <dbReference type="NCBI Taxonomy" id="797122"/>
    <lineage>
        <taxon>Eukaryota</taxon>
        <taxon>Metamonada</taxon>
        <taxon>Carpediemonas-like organisms</taxon>
        <taxon>Kipferlia</taxon>
    </lineage>
</organism>
<keyword evidence="2" id="KW-0812">Transmembrane</keyword>
<evidence type="ECO:0000313" key="3">
    <source>
        <dbReference type="EMBL" id="GIQ85941.1"/>
    </source>
</evidence>
<name>A0A9K3D0Q1_9EUKA</name>
<evidence type="ECO:0000256" key="1">
    <source>
        <dbReference type="SAM" id="MobiDB-lite"/>
    </source>
</evidence>
<sequence>LTVLDPTSIQEDEDINPTDVLQDQVSSKEGILTLLDVAGQSLTFSVNPAAEHALPSLIATVEAMYFDRTGESLSTGGLTPNLNLSLMDTSVSAVSQLPSPSVLQTSSANPMYSGPVVGVPVEESSDIERERDGESEESVTLSPRDGEREEVGMERRHTGETSPSDTLVIDYSLTGTSLEECFLRLGQVHQAGQAQVHQHGQTEMSAMHRENSAAGPRQLSPSEREVLKRHRQRQSPGVKGFLAKGVAFLGLESEGAESVETHPPHSYRSHDSFSLVERENSFSGVGARKPPSRHRRTMSAISDVSSQAEEDSWDNYDASKTEWASDSVDEADPDKYTEDMVERTLRPPTKSPRLFGALLQKMYAIDKSQSLGAASILVLPCTLLMATLLLTGMFIPWVMEQANYALSQYTDELNDICDLCHLLEAVPFVSDFITISLSLSLSLPSSRPLRV</sequence>
<evidence type="ECO:0000313" key="4">
    <source>
        <dbReference type="Proteomes" id="UP000265618"/>
    </source>
</evidence>
<gene>
    <name evidence="3" type="ORF">KIPB_007700</name>
</gene>
<comment type="caution">
    <text evidence="3">The sequence shown here is derived from an EMBL/GenBank/DDBJ whole genome shotgun (WGS) entry which is preliminary data.</text>
</comment>
<feature type="non-terminal residue" evidence="3">
    <location>
        <position position="1"/>
    </location>
</feature>
<proteinExistence type="predicted"/>
<accession>A0A9K3D0Q1</accession>
<feature type="compositionally biased region" description="Basic and acidic residues" evidence="1">
    <location>
        <begin position="144"/>
        <end position="159"/>
    </location>
</feature>
<feature type="transmembrane region" description="Helical" evidence="2">
    <location>
        <begin position="371"/>
        <end position="398"/>
    </location>
</feature>
<feature type="region of interest" description="Disordered" evidence="1">
    <location>
        <begin position="195"/>
        <end position="220"/>
    </location>
</feature>
<reference evidence="3 4" key="1">
    <citation type="journal article" date="2018" name="PLoS ONE">
        <title>The draft genome of Kipferlia bialata reveals reductive genome evolution in fornicate parasites.</title>
        <authorList>
            <person name="Tanifuji G."/>
            <person name="Takabayashi S."/>
            <person name="Kume K."/>
            <person name="Takagi M."/>
            <person name="Nakayama T."/>
            <person name="Kamikawa R."/>
            <person name="Inagaki Y."/>
            <person name="Hashimoto T."/>
        </authorList>
    </citation>
    <scope>NUCLEOTIDE SEQUENCE [LARGE SCALE GENOMIC DNA]</scope>
    <source>
        <strain evidence="3">NY0173</strain>
    </source>
</reference>
<dbReference type="AlphaFoldDB" id="A0A9K3D0Q1"/>
<dbReference type="EMBL" id="BDIP01002223">
    <property type="protein sequence ID" value="GIQ85941.1"/>
    <property type="molecule type" value="Genomic_DNA"/>
</dbReference>
<evidence type="ECO:0000256" key="2">
    <source>
        <dbReference type="SAM" id="Phobius"/>
    </source>
</evidence>
<dbReference type="Proteomes" id="UP000265618">
    <property type="component" value="Unassembled WGS sequence"/>
</dbReference>
<protein>
    <submittedName>
        <fullName evidence="3">Uncharacterized protein</fullName>
    </submittedName>
</protein>
<feature type="region of interest" description="Disordered" evidence="1">
    <location>
        <begin position="123"/>
        <end position="166"/>
    </location>
</feature>
<feature type="compositionally biased region" description="Basic and acidic residues" evidence="1">
    <location>
        <begin position="259"/>
        <end position="280"/>
    </location>
</feature>
<keyword evidence="2" id="KW-0472">Membrane</keyword>
<feature type="region of interest" description="Disordered" evidence="1">
    <location>
        <begin position="255"/>
        <end position="333"/>
    </location>
</feature>
<keyword evidence="2" id="KW-1133">Transmembrane helix</keyword>